<protein>
    <submittedName>
        <fullName evidence="1">Uncharacterized protein b166L</fullName>
    </submittedName>
</protein>
<dbReference type="RefSeq" id="YP_001497362.1">
    <property type="nucleotide sequence ID" value="NC_009898.1"/>
</dbReference>
<organismHost>
    <name type="scientific">Chlorella</name>
    <dbReference type="NCBI Taxonomy" id="3071"/>
</organismHost>
<keyword evidence="2" id="KW-1185">Reference proteome</keyword>
<dbReference type="GeneID" id="5658879"/>
<evidence type="ECO:0000313" key="2">
    <source>
        <dbReference type="Proteomes" id="UP000202419"/>
    </source>
</evidence>
<dbReference type="KEGG" id="vg:5658879"/>
<evidence type="ECO:0000313" key="1">
    <source>
        <dbReference type="EMBL" id="ABT14565.1"/>
    </source>
</evidence>
<dbReference type="EMBL" id="DQ491002">
    <property type="protein sequence ID" value="ABT14565.1"/>
    <property type="molecule type" value="Genomic_DNA"/>
</dbReference>
<reference evidence="1 2" key="1">
    <citation type="journal article" date="2007" name="Virology">
        <title>Sequence and annotation of the 369-kb NY-2A and the 345-kb AR158 viruses that infect Chlorella NC64A.</title>
        <authorList>
            <person name="Fitzgerald L.A."/>
            <person name="Graves M.V."/>
            <person name="Li X."/>
            <person name="Feldblyum T."/>
            <person name="Nierman W.C."/>
            <person name="Van Etten J.L."/>
        </authorList>
    </citation>
    <scope>NUCLEOTIDE SEQUENCE [LARGE SCALE GENOMIC DNA]</scope>
    <source>
        <strain evidence="1 2">NY-2A</strain>
    </source>
</reference>
<gene>
    <name evidence="1" type="primary">b166L</name>
    <name evidence="1" type="ORF">NY2A_b166L</name>
</gene>
<name>A7IW41_PBCVN</name>
<dbReference type="Proteomes" id="UP000202419">
    <property type="component" value="Segment"/>
</dbReference>
<organism evidence="1 2">
    <name type="scientific">Paramecium bursaria Chlorella virus NY2A</name>
    <name type="common">PBCV-NY2A</name>
    <dbReference type="NCBI Taxonomy" id="46021"/>
    <lineage>
        <taxon>Viruses</taxon>
        <taxon>Varidnaviria</taxon>
        <taxon>Bamfordvirae</taxon>
        <taxon>Nucleocytoviricota</taxon>
        <taxon>Megaviricetes</taxon>
        <taxon>Algavirales</taxon>
        <taxon>Phycodnaviridae</taxon>
        <taxon>Chlorovirus</taxon>
        <taxon>Chlorovirus americanus</taxon>
    </lineage>
</organism>
<sequence>MPPTTASVALYALSNTCVSSPCRIIVPSDSVISRSAVPITGHDMIDCCSLGRRSFDCFSGDAHTRLSQ</sequence>
<accession>A7IW41</accession>
<proteinExistence type="predicted"/>